<keyword evidence="2" id="KW-1015">Disulfide bond</keyword>
<evidence type="ECO:0000256" key="4">
    <source>
        <dbReference type="SAM" id="MobiDB-lite"/>
    </source>
</evidence>
<protein>
    <submittedName>
        <fullName evidence="6">Putative ribonuclease t2 family</fullName>
    </submittedName>
</protein>
<dbReference type="InterPro" id="IPR036430">
    <property type="entry name" value="RNase_T2-like_sf"/>
</dbReference>
<sequence length="327" mass="37034">RWGRRTTDDFQPAHSPLARVAERASTPRKLRRRLSGQPGQFRKMATGLRPFASVFLLIFLASMISQSWAQNSQRGPSRPRGSPANHTRSHSPSRGGPGSAPDASRADRRRRPDRPRTPVGSPNATYDYFILSQQWSPGICAAEPQCVATSKKNYWTIHGLWPSGDYSSPSFCVDEQFNGRVLDPIKRDLNKYWPSLTSPEARYFAFWRHQWQKHGSCAGDVPALNGLFKFFNSTLAVYHKYNIYEFLSNSLIRPSVVRTYSAGEIRNALSDDIREKVNIVCNQRVSGRDAPVLTEIRFCLNKQLEPVNCQGKNGGCGRRNYYLPPRT</sequence>
<name>A0A023G3J4_AMBTT</name>
<evidence type="ECO:0000256" key="1">
    <source>
        <dbReference type="ARBA" id="ARBA00007469"/>
    </source>
</evidence>
<dbReference type="InterPro" id="IPR033130">
    <property type="entry name" value="RNase_T2_His_AS_2"/>
</dbReference>
<dbReference type="SUPFAM" id="SSF55895">
    <property type="entry name" value="Ribonuclease Rh-like"/>
    <property type="match status" value="1"/>
</dbReference>
<dbReference type="PANTHER" id="PTHR11240">
    <property type="entry name" value="RIBONUCLEASE T2"/>
    <property type="match status" value="1"/>
</dbReference>
<dbReference type="GO" id="GO:0005576">
    <property type="term" value="C:extracellular region"/>
    <property type="evidence" value="ECO:0007669"/>
    <property type="project" value="TreeGrafter"/>
</dbReference>
<keyword evidence="5" id="KW-0472">Membrane</keyword>
<dbReference type="Pfam" id="PF00445">
    <property type="entry name" value="Ribonuclease_T2"/>
    <property type="match status" value="1"/>
</dbReference>
<dbReference type="InterPro" id="IPR018188">
    <property type="entry name" value="RNase_T2_His_AS_1"/>
</dbReference>
<feature type="transmembrane region" description="Helical" evidence="5">
    <location>
        <begin position="51"/>
        <end position="69"/>
    </location>
</feature>
<dbReference type="Gene3D" id="3.90.730.10">
    <property type="entry name" value="Ribonuclease T2-like"/>
    <property type="match status" value="1"/>
</dbReference>
<dbReference type="GO" id="GO:0003723">
    <property type="term" value="F:RNA binding"/>
    <property type="evidence" value="ECO:0007669"/>
    <property type="project" value="InterPro"/>
</dbReference>
<dbReference type="EMBL" id="GBBM01007106">
    <property type="protein sequence ID" value="JAC28312.1"/>
    <property type="molecule type" value="mRNA"/>
</dbReference>
<keyword evidence="5" id="KW-1133">Transmembrane helix</keyword>
<reference evidence="6" key="1">
    <citation type="submission" date="2014-03" db="EMBL/GenBank/DDBJ databases">
        <title>The sialotranscriptome of Amblyomma triste, Amblyomma parvum and Amblyomma cajennense ticks, uncovered by 454-based RNA-seq.</title>
        <authorList>
            <person name="Garcia G.R."/>
            <person name="Gardinassi L.G."/>
            <person name="Ribeiro J.M."/>
            <person name="Anatriello E."/>
            <person name="Ferreira B.R."/>
            <person name="Moreira H.N."/>
            <person name="Mafra C."/>
            <person name="Olegario M.M."/>
            <person name="Szabo P.J."/>
            <person name="Miranda-Santos I.K."/>
            <person name="Maruyama S.R."/>
        </authorList>
    </citation>
    <scope>NUCLEOTIDE SEQUENCE</scope>
    <source>
        <strain evidence="6">Mato Grasso do Sul</strain>
        <tissue evidence="6">Salivary glands</tissue>
    </source>
</reference>
<proteinExistence type="evidence at transcript level"/>
<feature type="region of interest" description="Disordered" evidence="4">
    <location>
        <begin position="70"/>
        <end position="122"/>
    </location>
</feature>
<dbReference type="InterPro" id="IPR033697">
    <property type="entry name" value="Ribonuclease_T2_eukaryotic"/>
</dbReference>
<evidence type="ECO:0000256" key="5">
    <source>
        <dbReference type="SAM" id="Phobius"/>
    </source>
</evidence>
<organism evidence="6">
    <name type="scientific">Amblyomma triste</name>
    <name type="common">Neotropical tick</name>
    <dbReference type="NCBI Taxonomy" id="251400"/>
    <lineage>
        <taxon>Eukaryota</taxon>
        <taxon>Metazoa</taxon>
        <taxon>Ecdysozoa</taxon>
        <taxon>Arthropoda</taxon>
        <taxon>Chelicerata</taxon>
        <taxon>Arachnida</taxon>
        <taxon>Acari</taxon>
        <taxon>Parasitiformes</taxon>
        <taxon>Ixodida</taxon>
        <taxon>Ixodoidea</taxon>
        <taxon>Ixodidae</taxon>
        <taxon>Amblyomminae</taxon>
        <taxon>Amblyomma</taxon>
    </lineage>
</organism>
<dbReference type="PROSITE" id="PS00531">
    <property type="entry name" value="RNASE_T2_2"/>
    <property type="match status" value="1"/>
</dbReference>
<evidence type="ECO:0000256" key="2">
    <source>
        <dbReference type="ARBA" id="ARBA00023157"/>
    </source>
</evidence>
<evidence type="ECO:0000313" key="6">
    <source>
        <dbReference type="EMBL" id="JAC28312.1"/>
    </source>
</evidence>
<feature type="non-terminal residue" evidence="6">
    <location>
        <position position="1"/>
    </location>
</feature>
<dbReference type="CDD" id="cd01061">
    <property type="entry name" value="RNase_T2_euk"/>
    <property type="match status" value="1"/>
</dbReference>
<keyword evidence="5" id="KW-0812">Transmembrane</keyword>
<dbReference type="InterPro" id="IPR001568">
    <property type="entry name" value="RNase_T2-like"/>
</dbReference>
<evidence type="ECO:0000256" key="3">
    <source>
        <dbReference type="RuleBase" id="RU004328"/>
    </source>
</evidence>
<dbReference type="PANTHER" id="PTHR11240:SF22">
    <property type="entry name" value="RIBONUCLEASE T2"/>
    <property type="match status" value="1"/>
</dbReference>
<dbReference type="AlphaFoldDB" id="A0A023G3J4"/>
<dbReference type="GO" id="GO:0006401">
    <property type="term" value="P:RNA catabolic process"/>
    <property type="evidence" value="ECO:0007669"/>
    <property type="project" value="TreeGrafter"/>
</dbReference>
<comment type="similarity">
    <text evidence="1 3">Belongs to the RNase T2 family.</text>
</comment>
<feature type="compositionally biased region" description="Low complexity" evidence="4">
    <location>
        <begin position="90"/>
        <end position="103"/>
    </location>
</feature>
<accession>A0A023G3J4</accession>
<dbReference type="PROSITE" id="PS00530">
    <property type="entry name" value="RNASE_T2_1"/>
    <property type="match status" value="1"/>
</dbReference>
<dbReference type="GO" id="GO:0033897">
    <property type="term" value="F:ribonuclease T2 activity"/>
    <property type="evidence" value="ECO:0007669"/>
    <property type="project" value="InterPro"/>
</dbReference>